<evidence type="ECO:0000313" key="9">
    <source>
        <dbReference type="EMBL" id="QNM11122.1"/>
    </source>
</evidence>
<dbReference type="Gene3D" id="3.30.70.141">
    <property type="entry name" value="Nucleoside diphosphate kinase-like domain"/>
    <property type="match status" value="1"/>
</dbReference>
<dbReference type="RefSeq" id="WP_117453949.1">
    <property type="nucleotide sequence ID" value="NZ_CP060636.1"/>
</dbReference>
<dbReference type="EMBL" id="CP060636">
    <property type="protein sequence ID" value="QNM11122.1"/>
    <property type="molecule type" value="Genomic_DNA"/>
</dbReference>
<evidence type="ECO:0000256" key="3">
    <source>
        <dbReference type="ARBA" id="ARBA00012966"/>
    </source>
</evidence>
<evidence type="ECO:0000313" key="10">
    <source>
        <dbReference type="Proteomes" id="UP000515856"/>
    </source>
</evidence>
<accession>A0A7G9GJZ0</accession>
<dbReference type="AlphaFoldDB" id="A0A7G9GJZ0"/>
<comment type="caution">
    <text evidence="7">Lacks conserved residue(s) required for the propagation of feature annotation.</text>
</comment>
<dbReference type="InterPro" id="IPR036850">
    <property type="entry name" value="NDK-like_dom_sf"/>
</dbReference>
<evidence type="ECO:0000256" key="7">
    <source>
        <dbReference type="PROSITE-ProRule" id="PRU00706"/>
    </source>
</evidence>
<evidence type="ECO:0000256" key="2">
    <source>
        <dbReference type="ARBA" id="ARBA00008142"/>
    </source>
</evidence>
<feature type="domain" description="Nucleoside diphosphate kinase-like" evidence="8">
    <location>
        <begin position="2"/>
        <end position="159"/>
    </location>
</feature>
<dbReference type="PANTHER" id="PTHR11349">
    <property type="entry name" value="NUCLEOSIDE DIPHOSPHATE KINASE"/>
    <property type="match status" value="1"/>
</dbReference>
<dbReference type="Proteomes" id="UP000515856">
    <property type="component" value="Chromosome"/>
</dbReference>
<sequence length="159" mass="18727">MKQKTFMMLKPDAFTNQYEEILKDLKAHGLKIEKQVKLEVDMDVMKTLLDHYKGVIDSMDKAFDFPGKLFNSFYYDGPHYIMPMMITYEGNQDIIEYTRALVGKTNPKDAGKDTIRGKYSHDDYEQATKQWRLVNNVIHASDSHESAERELAIWRKYFE</sequence>
<dbReference type="EC" id="2.7.4.6" evidence="3"/>
<dbReference type="Pfam" id="PF00334">
    <property type="entry name" value="NDK"/>
    <property type="match status" value="1"/>
</dbReference>
<dbReference type="SMART" id="SM00562">
    <property type="entry name" value="NDK"/>
    <property type="match status" value="1"/>
</dbReference>
<dbReference type="PROSITE" id="PS51374">
    <property type="entry name" value="NDPK_LIKE"/>
    <property type="match status" value="1"/>
</dbReference>
<organism evidence="9 10">
    <name type="scientific">[Eubacterium] hominis</name>
    <dbReference type="NCBI Taxonomy" id="2764325"/>
    <lineage>
        <taxon>Bacteria</taxon>
        <taxon>Bacillati</taxon>
        <taxon>Bacillota</taxon>
        <taxon>Erysipelotrichia</taxon>
        <taxon>Erysipelotrichales</taxon>
        <taxon>Erysipelotrichaceae</taxon>
        <taxon>Amedibacillus</taxon>
    </lineage>
</organism>
<keyword evidence="4" id="KW-0808">Transferase</keyword>
<dbReference type="SUPFAM" id="SSF54919">
    <property type="entry name" value="Nucleoside diphosphate kinase, NDK"/>
    <property type="match status" value="1"/>
</dbReference>
<comment type="cofactor">
    <cofactor evidence="1">
        <name>Mg(2+)</name>
        <dbReference type="ChEBI" id="CHEBI:18420"/>
    </cofactor>
</comment>
<keyword evidence="6" id="KW-0546">Nucleotide metabolism</keyword>
<gene>
    <name evidence="9" type="ORF">H9Q80_12715</name>
</gene>
<protein>
    <recommendedName>
        <fullName evidence="3">nucleoside-diphosphate kinase</fullName>
        <ecNumber evidence="3">2.7.4.6</ecNumber>
    </recommendedName>
</protein>
<evidence type="ECO:0000259" key="8">
    <source>
        <dbReference type="SMART" id="SM00562"/>
    </source>
</evidence>
<dbReference type="KEGG" id="ehn:H9Q80_12715"/>
<evidence type="ECO:0000256" key="6">
    <source>
        <dbReference type="ARBA" id="ARBA00023080"/>
    </source>
</evidence>
<evidence type="ECO:0000256" key="1">
    <source>
        <dbReference type="ARBA" id="ARBA00001946"/>
    </source>
</evidence>
<evidence type="ECO:0000256" key="4">
    <source>
        <dbReference type="ARBA" id="ARBA00022679"/>
    </source>
</evidence>
<keyword evidence="10" id="KW-1185">Reference proteome</keyword>
<dbReference type="InterPro" id="IPR034907">
    <property type="entry name" value="NDK-like_dom"/>
</dbReference>
<comment type="similarity">
    <text evidence="2 7">Belongs to the NDK family.</text>
</comment>
<dbReference type="GO" id="GO:0004550">
    <property type="term" value="F:nucleoside diphosphate kinase activity"/>
    <property type="evidence" value="ECO:0007669"/>
    <property type="project" value="UniProtKB-EC"/>
</dbReference>
<proteinExistence type="inferred from homology"/>
<keyword evidence="5 9" id="KW-0418">Kinase</keyword>
<dbReference type="GO" id="GO:0009117">
    <property type="term" value="P:nucleotide metabolic process"/>
    <property type="evidence" value="ECO:0007669"/>
    <property type="project" value="UniProtKB-KW"/>
</dbReference>
<evidence type="ECO:0000256" key="5">
    <source>
        <dbReference type="ARBA" id="ARBA00022777"/>
    </source>
</evidence>
<name>A0A7G9GJZ0_9FIRM</name>
<reference evidence="9 10" key="1">
    <citation type="submission" date="2020-08" db="EMBL/GenBank/DDBJ databases">
        <authorList>
            <person name="Liu C."/>
            <person name="Sun Q."/>
        </authorList>
    </citation>
    <scope>NUCLEOTIDE SEQUENCE [LARGE SCALE GENOMIC DNA]</scope>
    <source>
        <strain evidence="9 10">NSJ-61</strain>
    </source>
</reference>